<gene>
    <name evidence="2" type="ORF">LGQ03_09160</name>
</gene>
<name>A0ABS8BUL3_9RHOB</name>
<accession>A0ABS8BUL3</accession>
<proteinExistence type="predicted"/>
<comment type="caution">
    <text evidence="2">The sequence shown here is derived from an EMBL/GenBank/DDBJ whole genome shotgun (WGS) entry which is preliminary data.</text>
</comment>
<organism evidence="2 3">
    <name type="scientific">Loktanella gaetbuli</name>
    <dbReference type="NCBI Taxonomy" id="2881335"/>
    <lineage>
        <taxon>Bacteria</taxon>
        <taxon>Pseudomonadati</taxon>
        <taxon>Pseudomonadota</taxon>
        <taxon>Alphaproteobacteria</taxon>
        <taxon>Rhodobacterales</taxon>
        <taxon>Roseobacteraceae</taxon>
        <taxon>Loktanella</taxon>
    </lineage>
</organism>
<dbReference type="RefSeq" id="WP_090157945.1">
    <property type="nucleotide sequence ID" value="NZ_JAJATZ010000003.1"/>
</dbReference>
<protein>
    <submittedName>
        <fullName evidence="2">DUF481 domain-containing protein</fullName>
    </submittedName>
</protein>
<dbReference type="Pfam" id="PF04338">
    <property type="entry name" value="DUF481"/>
    <property type="match status" value="1"/>
</dbReference>
<evidence type="ECO:0000313" key="2">
    <source>
        <dbReference type="EMBL" id="MCB5199410.1"/>
    </source>
</evidence>
<dbReference type="EMBL" id="JAJATZ010000003">
    <property type="protein sequence ID" value="MCB5199410.1"/>
    <property type="molecule type" value="Genomic_DNA"/>
</dbReference>
<keyword evidence="3" id="KW-1185">Reference proteome</keyword>
<dbReference type="InterPro" id="IPR007433">
    <property type="entry name" value="DUF481"/>
</dbReference>
<evidence type="ECO:0000313" key="3">
    <source>
        <dbReference type="Proteomes" id="UP001138961"/>
    </source>
</evidence>
<dbReference type="Proteomes" id="UP001138961">
    <property type="component" value="Unassembled WGS sequence"/>
</dbReference>
<reference evidence="2" key="1">
    <citation type="submission" date="2021-10" db="EMBL/GenBank/DDBJ databases">
        <title>Loktanella gaetbuli sp. nov., isolated from a tidal flat.</title>
        <authorList>
            <person name="Park S."/>
            <person name="Yoon J.-H."/>
        </authorList>
    </citation>
    <scope>NUCLEOTIDE SEQUENCE</scope>
    <source>
        <strain evidence="2">TSTF-M6</strain>
    </source>
</reference>
<sequence>MKTLNIFVAAATASLIAGAAAAQTTVFANEDAAVDAVDDLQEQIAEDAERDFNQFGNEGRIVGSYGSVALRATANSNDDDDNSNVGVGLRYGTFDGVNGVDVSAKYDYASDNGDETTNRLLAGADYRRDLSGAFFAYGKLDVLLDSAVTDADSYDTDIFAGAGVGYRILNDATAQWSIQAGPGYRYAEQVNGEDVREVAGSVSSNYYRSLSETSYLTNDTDVIFSDANAQIQNELALNVSMTNALALRTSLTTIYNDESDSSFSDANNTLGVSVVYNFN</sequence>
<feature type="signal peptide" evidence="1">
    <location>
        <begin position="1"/>
        <end position="22"/>
    </location>
</feature>
<keyword evidence="1" id="KW-0732">Signal</keyword>
<evidence type="ECO:0000256" key="1">
    <source>
        <dbReference type="SAM" id="SignalP"/>
    </source>
</evidence>
<feature type="chain" id="PRO_5046072843" evidence="1">
    <location>
        <begin position="23"/>
        <end position="279"/>
    </location>
</feature>